<name>A0A8J5ZCX8_9ROSI</name>
<feature type="compositionally biased region" description="Basic and acidic residues" evidence="1">
    <location>
        <begin position="805"/>
        <end position="818"/>
    </location>
</feature>
<dbReference type="OrthoDB" id="1936739at2759"/>
<evidence type="ECO:0000259" key="3">
    <source>
        <dbReference type="Pfam" id="PF24626"/>
    </source>
</evidence>
<dbReference type="Pfam" id="PF24626">
    <property type="entry name" value="SH3_Tf2-1"/>
    <property type="match status" value="1"/>
</dbReference>
<reference evidence="4 5" key="1">
    <citation type="journal article" date="2021" name="bioRxiv">
        <title>The Gossypium anomalum genome as a resource for cotton improvement and evolutionary analysis of hybrid incompatibility.</title>
        <authorList>
            <person name="Grover C.E."/>
            <person name="Yuan D."/>
            <person name="Arick M.A."/>
            <person name="Miller E.R."/>
            <person name="Hu G."/>
            <person name="Peterson D.G."/>
            <person name="Wendel J.F."/>
            <person name="Udall J.A."/>
        </authorList>
    </citation>
    <scope>NUCLEOTIDE SEQUENCE [LARGE SCALE GENOMIC DNA]</scope>
    <source>
        <strain evidence="4">JFW-Udall</strain>
        <tissue evidence="4">Leaf</tissue>
    </source>
</reference>
<feature type="compositionally biased region" description="Basic residues" evidence="1">
    <location>
        <begin position="218"/>
        <end position="235"/>
    </location>
</feature>
<evidence type="ECO:0000259" key="2">
    <source>
        <dbReference type="Pfam" id="PF10536"/>
    </source>
</evidence>
<accession>A0A8J5ZCX8</accession>
<dbReference type="InterPro" id="IPR056924">
    <property type="entry name" value="SH3_Tf2-1"/>
</dbReference>
<feature type="domain" description="Tf2-1-like SH3-like" evidence="3">
    <location>
        <begin position="73"/>
        <end position="106"/>
    </location>
</feature>
<evidence type="ECO:0000256" key="1">
    <source>
        <dbReference type="SAM" id="MobiDB-lite"/>
    </source>
</evidence>
<dbReference type="EMBL" id="JAHUZN010000005">
    <property type="protein sequence ID" value="KAG8492970.1"/>
    <property type="molecule type" value="Genomic_DNA"/>
</dbReference>
<proteinExistence type="predicted"/>
<gene>
    <name evidence="4" type="ORF">CXB51_010296</name>
</gene>
<evidence type="ECO:0000313" key="5">
    <source>
        <dbReference type="Proteomes" id="UP000701853"/>
    </source>
</evidence>
<sequence length="833" mass="94880">MALYEALYGQKCRIPLYWTELSEKKLFGVDLIRETEGNVKVIRDCLKAAFHHSKSYADLRRKDVEFQVGDKMPYEIIERIGPTAYRLALPSELEKRHNIFHVLMLRSEEPIRILAQEVKELRNKRRTLVKVFSQCHGVEEATWEPAEAMKVQHQSLFSGKIFGDKNSLGEKVAAPVEGTPQAAPVIEEERGKKKRKRREEEEEEEGEGGGGGIGEERKKKKRKRKKKRRRRRAREGKKGMATTSLIKKDPHIADTVNKTESYCVLRGRVNGLGYFPDARLMPYLELAGFGSAALIWTFDLRYDLIFALVERWRPETHTFHLLCGECTVTLEDVALQLELPIDGSPVTGVSAIAESAALCYSLLGVSPGDDESNFSGLKFTWLKANFEHLPKNATEEELMCAARAYIMHIIGGVLMPDANNNRVHLMYLPLLTDLHNVCSYSWGSAVLAMLYRELCRTTKPHAADIGGCLILLHSWALYRMPFLASVSHQPYVYPLVNRWSIYPGIGRSYTVPIYRLLIEQHAGERFIWMPYRRPEIVAIIPSSAYVHSQLWCTNAPIISFNVVEWYHGDRVLRQFGCIQYIPDSRKEVGKVHGINKRRNHGMHWGVVHQRYIAVWDNRMGRRPRMDMSSNLQPSPEYMQWYFSMGKPYLLGAQSTVVPLHVQRPGAYEPVADIEPDPQPSLEPEREVEPEAQPEAKSEQSHSHSADTSYHPDLPDNDYFPGLSGGGYDYGFDIFGSYASQHSTSLGLYPPQYSTSLGPYPPQYSTPPGMYPLQHGTPPGSSSSMPFEPYDFSSMYQTPAPTTEEVVGRRDHPQRERRPPNRYTPRTTPSNHQL</sequence>
<dbReference type="Proteomes" id="UP000701853">
    <property type="component" value="Chromosome 5"/>
</dbReference>
<dbReference type="GO" id="GO:0010073">
    <property type="term" value="P:meristem maintenance"/>
    <property type="evidence" value="ECO:0007669"/>
    <property type="project" value="InterPro"/>
</dbReference>
<protein>
    <recommendedName>
        <fullName evidence="6">Aminotransferase-like plant mobile domain-containing protein</fullName>
    </recommendedName>
</protein>
<dbReference type="InterPro" id="IPR019557">
    <property type="entry name" value="AminoTfrase-like_pln_mobile"/>
</dbReference>
<organism evidence="4 5">
    <name type="scientific">Gossypium anomalum</name>
    <dbReference type="NCBI Taxonomy" id="47600"/>
    <lineage>
        <taxon>Eukaryota</taxon>
        <taxon>Viridiplantae</taxon>
        <taxon>Streptophyta</taxon>
        <taxon>Embryophyta</taxon>
        <taxon>Tracheophyta</taxon>
        <taxon>Spermatophyta</taxon>
        <taxon>Magnoliopsida</taxon>
        <taxon>eudicotyledons</taxon>
        <taxon>Gunneridae</taxon>
        <taxon>Pentapetalae</taxon>
        <taxon>rosids</taxon>
        <taxon>malvids</taxon>
        <taxon>Malvales</taxon>
        <taxon>Malvaceae</taxon>
        <taxon>Malvoideae</taxon>
        <taxon>Gossypium</taxon>
    </lineage>
</organism>
<feature type="region of interest" description="Disordered" evidence="1">
    <location>
        <begin position="669"/>
        <end position="717"/>
    </location>
</feature>
<dbReference type="PANTHER" id="PTHR46033:SF8">
    <property type="entry name" value="PROTEIN MAINTENANCE OF MERISTEMS-LIKE"/>
    <property type="match status" value="1"/>
</dbReference>
<feature type="compositionally biased region" description="Low complexity" evidence="1">
    <location>
        <begin position="820"/>
        <end position="833"/>
    </location>
</feature>
<feature type="region of interest" description="Disordered" evidence="1">
    <location>
        <begin position="757"/>
        <end position="833"/>
    </location>
</feature>
<comment type="caution">
    <text evidence="4">The sequence shown here is derived from an EMBL/GenBank/DDBJ whole genome shotgun (WGS) entry which is preliminary data.</text>
</comment>
<keyword evidence="5" id="KW-1185">Reference proteome</keyword>
<dbReference type="Pfam" id="PF10536">
    <property type="entry name" value="PMD"/>
    <property type="match status" value="1"/>
</dbReference>
<evidence type="ECO:0008006" key="6">
    <source>
        <dbReference type="Google" id="ProtNLM"/>
    </source>
</evidence>
<dbReference type="InterPro" id="IPR044824">
    <property type="entry name" value="MAIN-like"/>
</dbReference>
<feature type="compositionally biased region" description="Basic and acidic residues" evidence="1">
    <location>
        <begin position="682"/>
        <end position="704"/>
    </location>
</feature>
<evidence type="ECO:0000313" key="4">
    <source>
        <dbReference type="EMBL" id="KAG8492970.1"/>
    </source>
</evidence>
<feature type="region of interest" description="Disordered" evidence="1">
    <location>
        <begin position="174"/>
        <end position="244"/>
    </location>
</feature>
<dbReference type="PANTHER" id="PTHR46033">
    <property type="entry name" value="PROTEIN MAIN-LIKE 2"/>
    <property type="match status" value="1"/>
</dbReference>
<dbReference type="AlphaFoldDB" id="A0A8J5ZCX8"/>
<feature type="domain" description="Aminotransferase-like plant mobile" evidence="2">
    <location>
        <begin position="288"/>
        <end position="641"/>
    </location>
</feature>